<dbReference type="STRING" id="4232.A0A251V7E1"/>
<evidence type="ECO:0000256" key="2">
    <source>
        <dbReference type="ARBA" id="ARBA00022448"/>
    </source>
</evidence>
<evidence type="ECO:0000313" key="7">
    <source>
        <dbReference type="Proteomes" id="UP000215914"/>
    </source>
</evidence>
<keyword evidence="2" id="KW-0813">Transport</keyword>
<keyword evidence="3" id="KW-0406">Ion transport</keyword>
<dbReference type="GO" id="GO:0045259">
    <property type="term" value="C:proton-transporting ATP synthase complex"/>
    <property type="evidence" value="ECO:0007669"/>
    <property type="project" value="InterPro"/>
</dbReference>
<dbReference type="InParanoid" id="A0A251V7E1"/>
<protein>
    <submittedName>
        <fullName evidence="5">H(+)-transporting two-sector ATPase</fullName>
    </submittedName>
    <submittedName>
        <fullName evidence="6">Putative ATPase, F1 complex alpha/beta subunit, N-terminal domain-containing protein</fullName>
    </submittedName>
</protein>
<accession>A0A251V7E1</accession>
<reference evidence="6" key="2">
    <citation type="submission" date="2017-02" db="EMBL/GenBank/DDBJ databases">
        <title>Sunflower complete genome.</title>
        <authorList>
            <person name="Langlade N."/>
            <person name="Munos S."/>
        </authorList>
    </citation>
    <scope>NUCLEOTIDE SEQUENCE [LARGE SCALE GENOMIC DNA]</scope>
    <source>
        <tissue evidence="6">Leaves</tissue>
    </source>
</reference>
<reference evidence="5 7" key="1">
    <citation type="journal article" date="2017" name="Nature">
        <title>The sunflower genome provides insights into oil metabolism, flowering and Asterid evolution.</title>
        <authorList>
            <person name="Badouin H."/>
            <person name="Gouzy J."/>
            <person name="Grassa C.J."/>
            <person name="Murat F."/>
            <person name="Staton S.E."/>
            <person name="Cottret L."/>
            <person name="Lelandais-Briere C."/>
            <person name="Owens G.L."/>
            <person name="Carrere S."/>
            <person name="Mayjonade B."/>
            <person name="Legrand L."/>
            <person name="Gill N."/>
            <person name="Kane N.C."/>
            <person name="Bowers J.E."/>
            <person name="Hubner S."/>
            <person name="Bellec A."/>
            <person name="Berard A."/>
            <person name="Berges H."/>
            <person name="Blanchet N."/>
            <person name="Boniface M.C."/>
            <person name="Brunel D."/>
            <person name="Catrice O."/>
            <person name="Chaidir N."/>
            <person name="Claudel C."/>
            <person name="Donnadieu C."/>
            <person name="Faraut T."/>
            <person name="Fievet G."/>
            <person name="Helmstetter N."/>
            <person name="King M."/>
            <person name="Knapp S.J."/>
            <person name="Lai Z."/>
            <person name="Le Paslier M.C."/>
            <person name="Lippi Y."/>
            <person name="Lorenzon L."/>
            <person name="Mandel J.R."/>
            <person name="Marage G."/>
            <person name="Marchand G."/>
            <person name="Marquand E."/>
            <person name="Bret-Mestries E."/>
            <person name="Morien E."/>
            <person name="Nambeesan S."/>
            <person name="Nguyen T."/>
            <person name="Pegot-Espagnet P."/>
            <person name="Pouilly N."/>
            <person name="Raftis F."/>
            <person name="Sallet E."/>
            <person name="Schiex T."/>
            <person name="Thomas J."/>
            <person name="Vandecasteele C."/>
            <person name="Vares D."/>
            <person name="Vear F."/>
            <person name="Vautrin S."/>
            <person name="Crespi M."/>
            <person name="Mangin B."/>
            <person name="Burke J.M."/>
            <person name="Salse J."/>
            <person name="Munos S."/>
            <person name="Vincourt P."/>
            <person name="Rieseberg L.H."/>
            <person name="Langlade N.B."/>
        </authorList>
    </citation>
    <scope>NUCLEOTIDE SEQUENCE [LARGE SCALE GENOMIC DNA]</scope>
    <source>
        <strain evidence="7">cv. SF193</strain>
        <tissue evidence="5">Leaves</tissue>
    </source>
</reference>
<dbReference type="InterPro" id="IPR005294">
    <property type="entry name" value="ATP_synth_F1_asu"/>
</dbReference>
<dbReference type="PANTHER" id="PTHR48082">
    <property type="entry name" value="ATP SYNTHASE SUBUNIT ALPHA, MITOCHONDRIAL"/>
    <property type="match status" value="1"/>
</dbReference>
<dbReference type="InterPro" id="IPR023366">
    <property type="entry name" value="ATP_synth_asu-like_sf"/>
</dbReference>
<dbReference type="Gramene" id="mRNA:HanXRQr2_Chr03g0118071">
    <property type="protein sequence ID" value="CDS:HanXRQr2_Chr03g0118071.1"/>
    <property type="gene ID" value="HanXRQr2_Chr03g0118071"/>
</dbReference>
<dbReference type="PANTHER" id="PTHR48082:SF2">
    <property type="entry name" value="ATP SYNTHASE SUBUNIT ALPHA, MITOCHONDRIAL"/>
    <property type="match status" value="1"/>
</dbReference>
<dbReference type="Proteomes" id="UP000215914">
    <property type="component" value="Chromosome 3"/>
</dbReference>
<gene>
    <name evidence="6" type="ORF">HannXRQ_Chr03g0076781</name>
    <name evidence="5" type="ORF">HanXRQr2_Chr03g0118071</name>
</gene>
<reference evidence="5" key="3">
    <citation type="submission" date="2020-06" db="EMBL/GenBank/DDBJ databases">
        <title>Helianthus annuus Genome sequencing and assembly Release 2.</title>
        <authorList>
            <person name="Gouzy J."/>
            <person name="Langlade N."/>
            <person name="Munos S."/>
        </authorList>
    </citation>
    <scope>NUCLEOTIDE SEQUENCE</scope>
    <source>
        <tissue evidence="5">Leaves</tissue>
    </source>
</reference>
<evidence type="ECO:0000256" key="3">
    <source>
        <dbReference type="ARBA" id="ARBA00022781"/>
    </source>
</evidence>
<evidence type="ECO:0000313" key="6">
    <source>
        <dbReference type="EMBL" id="OTG31538.1"/>
    </source>
</evidence>
<evidence type="ECO:0000256" key="1">
    <source>
        <dbReference type="ARBA" id="ARBA00008936"/>
    </source>
</evidence>
<comment type="similarity">
    <text evidence="1">Belongs to the ATPase alpha/beta chains family.</text>
</comment>
<dbReference type="Pfam" id="PF02874">
    <property type="entry name" value="ATP-synt_ab_N"/>
    <property type="match status" value="1"/>
</dbReference>
<dbReference type="InterPro" id="IPR004100">
    <property type="entry name" value="ATPase_F1/V1/A1_a/bsu_N"/>
</dbReference>
<dbReference type="Gene3D" id="2.40.30.20">
    <property type="match status" value="1"/>
</dbReference>
<evidence type="ECO:0000259" key="4">
    <source>
        <dbReference type="Pfam" id="PF02874"/>
    </source>
</evidence>
<keyword evidence="3" id="KW-0375">Hydrogen ion transport</keyword>
<proteinExistence type="inferred from homology"/>
<dbReference type="EMBL" id="CM007892">
    <property type="protein sequence ID" value="OTG31538.1"/>
    <property type="molecule type" value="Genomic_DNA"/>
</dbReference>
<keyword evidence="7" id="KW-1185">Reference proteome</keyword>
<sequence length="92" mass="10041">MVTIQGNKIDNIIRERIKQCNREVKIANIGIVLQVGDGIARIHGFDEVMAGEFIELQEGTVGIALNLESINVCVVSIDDCLLIQEGSFVKAT</sequence>
<dbReference type="GO" id="GO:0005524">
    <property type="term" value="F:ATP binding"/>
    <property type="evidence" value="ECO:0007669"/>
    <property type="project" value="UniProtKB-KW"/>
</dbReference>
<dbReference type="GO" id="GO:0046933">
    <property type="term" value="F:proton-transporting ATP synthase activity, rotational mechanism"/>
    <property type="evidence" value="ECO:0007669"/>
    <property type="project" value="InterPro"/>
</dbReference>
<feature type="domain" description="ATPase F1/V1/A1 complex alpha/beta subunit N-terminal" evidence="4">
    <location>
        <begin position="27"/>
        <end position="92"/>
    </location>
</feature>
<dbReference type="SUPFAM" id="SSF50615">
    <property type="entry name" value="N-terminal domain of alpha and beta subunits of F1 ATP synthase"/>
    <property type="match status" value="1"/>
</dbReference>
<name>A0A251V7E1_HELAN</name>
<dbReference type="AlphaFoldDB" id="A0A251V7E1"/>
<organism evidence="6 7">
    <name type="scientific">Helianthus annuus</name>
    <name type="common">Common sunflower</name>
    <dbReference type="NCBI Taxonomy" id="4232"/>
    <lineage>
        <taxon>Eukaryota</taxon>
        <taxon>Viridiplantae</taxon>
        <taxon>Streptophyta</taxon>
        <taxon>Embryophyta</taxon>
        <taxon>Tracheophyta</taxon>
        <taxon>Spermatophyta</taxon>
        <taxon>Magnoliopsida</taxon>
        <taxon>eudicotyledons</taxon>
        <taxon>Gunneridae</taxon>
        <taxon>Pentapetalae</taxon>
        <taxon>asterids</taxon>
        <taxon>campanulids</taxon>
        <taxon>Asterales</taxon>
        <taxon>Asteraceae</taxon>
        <taxon>Asteroideae</taxon>
        <taxon>Heliantheae alliance</taxon>
        <taxon>Heliantheae</taxon>
        <taxon>Helianthus</taxon>
    </lineage>
</organism>
<dbReference type="EMBL" id="MNCJ02000318">
    <property type="protein sequence ID" value="KAF5815020.1"/>
    <property type="molecule type" value="Genomic_DNA"/>
</dbReference>
<evidence type="ECO:0000313" key="5">
    <source>
        <dbReference type="EMBL" id="KAF5815020.1"/>
    </source>
</evidence>
<dbReference type="InterPro" id="IPR036121">
    <property type="entry name" value="ATPase_F1/V1/A1_a/bsu_N_sf"/>
</dbReference>